<dbReference type="Pfam" id="PF00072">
    <property type="entry name" value="Response_reg"/>
    <property type="match status" value="1"/>
</dbReference>
<evidence type="ECO:0000313" key="5">
    <source>
        <dbReference type="Proteomes" id="UP000199672"/>
    </source>
</evidence>
<dbReference type="SUPFAM" id="SSF52172">
    <property type="entry name" value="CheY-like"/>
    <property type="match status" value="1"/>
</dbReference>
<evidence type="ECO:0000313" key="4">
    <source>
        <dbReference type="EMBL" id="SFC75143.1"/>
    </source>
</evidence>
<evidence type="ECO:0000256" key="2">
    <source>
        <dbReference type="PROSITE-ProRule" id="PRU00169"/>
    </source>
</evidence>
<evidence type="ECO:0000256" key="1">
    <source>
        <dbReference type="ARBA" id="ARBA00022553"/>
    </source>
</evidence>
<proteinExistence type="predicted"/>
<keyword evidence="5" id="KW-1185">Reference proteome</keyword>
<dbReference type="PANTHER" id="PTHR44591:SF3">
    <property type="entry name" value="RESPONSE REGULATORY DOMAIN-CONTAINING PROTEIN"/>
    <property type="match status" value="1"/>
</dbReference>
<reference evidence="5" key="1">
    <citation type="submission" date="2016-10" db="EMBL/GenBank/DDBJ databases">
        <authorList>
            <person name="Varghese N."/>
            <person name="Submissions S."/>
        </authorList>
    </citation>
    <scope>NUCLEOTIDE SEQUENCE [LARGE SCALE GENOMIC DNA]</scope>
    <source>
        <strain evidence="5">CGMCC 1.10370</strain>
    </source>
</reference>
<dbReference type="OrthoDB" id="7631574at2"/>
<gene>
    <name evidence="4" type="ORF">SAMN05216297_102144</name>
</gene>
<dbReference type="SMART" id="SM00448">
    <property type="entry name" value="REC"/>
    <property type="match status" value="1"/>
</dbReference>
<dbReference type="PROSITE" id="PS50110">
    <property type="entry name" value="RESPONSE_REGULATORY"/>
    <property type="match status" value="1"/>
</dbReference>
<keyword evidence="1 2" id="KW-0597">Phosphoprotein</keyword>
<protein>
    <submittedName>
        <fullName evidence="4">Response regulator receiver domain-containing protein</fullName>
    </submittedName>
</protein>
<dbReference type="RefSeq" id="WP_091490930.1">
    <property type="nucleotide sequence ID" value="NZ_FOMH01000002.1"/>
</dbReference>
<organism evidence="4 5">
    <name type="scientific">Flavobacterium phragmitis</name>
    <dbReference type="NCBI Taxonomy" id="739143"/>
    <lineage>
        <taxon>Bacteria</taxon>
        <taxon>Pseudomonadati</taxon>
        <taxon>Bacteroidota</taxon>
        <taxon>Flavobacteriia</taxon>
        <taxon>Flavobacteriales</taxon>
        <taxon>Flavobacteriaceae</taxon>
        <taxon>Flavobacterium</taxon>
    </lineage>
</organism>
<evidence type="ECO:0000259" key="3">
    <source>
        <dbReference type="PROSITE" id="PS50110"/>
    </source>
</evidence>
<dbReference type="GO" id="GO:0000160">
    <property type="term" value="P:phosphorelay signal transduction system"/>
    <property type="evidence" value="ECO:0007669"/>
    <property type="project" value="InterPro"/>
</dbReference>
<sequence>MKTIFLIDDDPDDREIFEEILSQEHPLIAFQQAENGAAAFEKLRSGSFTKPDLIFLDLNMPVMDGRSFLKQIKKEAALQDIPVIIYSTSSSEIDKAFAQDHLAAQFLTKQYSIELLRKDLNAAVENFLS</sequence>
<feature type="modified residue" description="4-aspartylphosphate" evidence="2">
    <location>
        <position position="57"/>
    </location>
</feature>
<dbReference type="Proteomes" id="UP000199672">
    <property type="component" value="Unassembled WGS sequence"/>
</dbReference>
<dbReference type="InterPro" id="IPR011006">
    <property type="entry name" value="CheY-like_superfamily"/>
</dbReference>
<dbReference type="InterPro" id="IPR050595">
    <property type="entry name" value="Bact_response_regulator"/>
</dbReference>
<dbReference type="STRING" id="739143.SAMN05216297_102144"/>
<dbReference type="PANTHER" id="PTHR44591">
    <property type="entry name" value="STRESS RESPONSE REGULATOR PROTEIN 1"/>
    <property type="match status" value="1"/>
</dbReference>
<name>A0A1I1LXU9_9FLAO</name>
<feature type="domain" description="Response regulatory" evidence="3">
    <location>
        <begin position="3"/>
        <end position="124"/>
    </location>
</feature>
<dbReference type="Gene3D" id="3.40.50.2300">
    <property type="match status" value="1"/>
</dbReference>
<dbReference type="AlphaFoldDB" id="A0A1I1LXU9"/>
<dbReference type="EMBL" id="FOMH01000002">
    <property type="protein sequence ID" value="SFC75143.1"/>
    <property type="molecule type" value="Genomic_DNA"/>
</dbReference>
<accession>A0A1I1LXU9</accession>
<dbReference type="InterPro" id="IPR001789">
    <property type="entry name" value="Sig_transdc_resp-reg_receiver"/>
</dbReference>